<feature type="compositionally biased region" description="Basic and acidic residues" evidence="7">
    <location>
        <begin position="464"/>
        <end position="479"/>
    </location>
</feature>
<organism evidence="9 10">
    <name type="scientific">Mytilus coruscus</name>
    <name type="common">Sea mussel</name>
    <dbReference type="NCBI Taxonomy" id="42192"/>
    <lineage>
        <taxon>Eukaryota</taxon>
        <taxon>Metazoa</taxon>
        <taxon>Spiralia</taxon>
        <taxon>Lophotrochozoa</taxon>
        <taxon>Mollusca</taxon>
        <taxon>Bivalvia</taxon>
        <taxon>Autobranchia</taxon>
        <taxon>Pteriomorphia</taxon>
        <taxon>Mytilida</taxon>
        <taxon>Mytiloidea</taxon>
        <taxon>Mytilidae</taxon>
        <taxon>Mytilinae</taxon>
        <taxon>Mytilus</taxon>
    </lineage>
</organism>
<dbReference type="Gene3D" id="3.40.850.10">
    <property type="entry name" value="Kinesin motor domain"/>
    <property type="match status" value="1"/>
</dbReference>
<feature type="region of interest" description="Disordered" evidence="7">
    <location>
        <begin position="463"/>
        <end position="497"/>
    </location>
</feature>
<feature type="compositionally biased region" description="Polar residues" evidence="7">
    <location>
        <begin position="482"/>
        <end position="497"/>
    </location>
</feature>
<dbReference type="EMBL" id="CACVKT020008520">
    <property type="protein sequence ID" value="CAC5415882.1"/>
    <property type="molecule type" value="Genomic_DNA"/>
</dbReference>
<feature type="region of interest" description="Disordered" evidence="7">
    <location>
        <begin position="171"/>
        <end position="191"/>
    </location>
</feature>
<dbReference type="GO" id="GO:0007052">
    <property type="term" value="P:mitotic spindle organization"/>
    <property type="evidence" value="ECO:0007669"/>
    <property type="project" value="TreeGrafter"/>
</dbReference>
<protein>
    <recommendedName>
        <fullName evidence="6">Kinesin-like protein</fullName>
    </recommendedName>
</protein>
<dbReference type="InterPro" id="IPR019821">
    <property type="entry name" value="Kinesin_motor_CS"/>
</dbReference>
<comment type="caution">
    <text evidence="5">Lacks conserved residue(s) required for the propagation of feature annotation.</text>
</comment>
<dbReference type="GO" id="GO:0003777">
    <property type="term" value="F:microtubule motor activity"/>
    <property type="evidence" value="ECO:0007669"/>
    <property type="project" value="InterPro"/>
</dbReference>
<keyword evidence="10" id="KW-1185">Reference proteome</keyword>
<dbReference type="GO" id="GO:0005875">
    <property type="term" value="C:microtubule associated complex"/>
    <property type="evidence" value="ECO:0007669"/>
    <property type="project" value="TreeGrafter"/>
</dbReference>
<evidence type="ECO:0000256" key="2">
    <source>
        <dbReference type="ARBA" id="ARBA00022741"/>
    </source>
</evidence>
<dbReference type="InterPro" id="IPR027417">
    <property type="entry name" value="P-loop_NTPase"/>
</dbReference>
<dbReference type="InterPro" id="IPR001752">
    <property type="entry name" value="Kinesin_motor_dom"/>
</dbReference>
<evidence type="ECO:0000256" key="3">
    <source>
        <dbReference type="ARBA" id="ARBA00022840"/>
    </source>
</evidence>
<feature type="compositionally biased region" description="Basic and acidic residues" evidence="7">
    <location>
        <begin position="86"/>
        <end position="97"/>
    </location>
</feature>
<gene>
    <name evidence="9" type="ORF">MCOR_48539</name>
</gene>
<dbReference type="InterPro" id="IPR036961">
    <property type="entry name" value="Kinesin_motor_dom_sf"/>
</dbReference>
<keyword evidence="4" id="KW-0963">Cytoplasm</keyword>
<evidence type="ECO:0000256" key="1">
    <source>
        <dbReference type="ARBA" id="ARBA00004245"/>
    </source>
</evidence>
<feature type="region of interest" description="Disordered" evidence="7">
    <location>
        <begin position="1"/>
        <end position="137"/>
    </location>
</feature>
<evidence type="ECO:0000256" key="5">
    <source>
        <dbReference type="PROSITE-ProRule" id="PRU00283"/>
    </source>
</evidence>
<dbReference type="PROSITE" id="PS50067">
    <property type="entry name" value="KINESIN_MOTOR_2"/>
    <property type="match status" value="1"/>
</dbReference>
<dbReference type="PANTHER" id="PTHR47969">
    <property type="entry name" value="CHROMOSOME-ASSOCIATED KINESIN KIF4A-RELATED"/>
    <property type="match status" value="1"/>
</dbReference>
<feature type="compositionally biased region" description="Polar residues" evidence="7">
    <location>
        <begin position="116"/>
        <end position="137"/>
    </location>
</feature>
<evidence type="ECO:0000256" key="4">
    <source>
        <dbReference type="ARBA" id="ARBA00023212"/>
    </source>
</evidence>
<dbReference type="PANTHER" id="PTHR47969:SF33">
    <property type="entry name" value="KINESIN-LIKE PROTEIN"/>
    <property type="match status" value="1"/>
</dbReference>
<dbReference type="GO" id="GO:0005874">
    <property type="term" value="C:microtubule"/>
    <property type="evidence" value="ECO:0007669"/>
    <property type="project" value="UniProtKB-KW"/>
</dbReference>
<dbReference type="GO" id="GO:0005524">
    <property type="term" value="F:ATP binding"/>
    <property type="evidence" value="ECO:0007669"/>
    <property type="project" value="UniProtKB-KW"/>
</dbReference>
<dbReference type="GO" id="GO:0051231">
    <property type="term" value="P:spindle elongation"/>
    <property type="evidence" value="ECO:0007669"/>
    <property type="project" value="TreeGrafter"/>
</dbReference>
<feature type="region of interest" description="Disordered" evidence="7">
    <location>
        <begin position="280"/>
        <end position="385"/>
    </location>
</feature>
<sequence>MNKTVNNRTNSSKQTGSPGRDTTYSARYKATRRDALQSAKVRSNENVSGNVIGKGRPSSFPSESALPELKKSQNVPRLKNSPSRQSRNDNHPSRNSERGSVTSYKPKVSPEPSRRVMSNESVRQETRSPSLNHTSQSYRDVRAMENGYSNQLHPQNGNNRNNRNARFEQNDNVHSRGIPNGDIPRDQHNYQSSNRQYDYMKPFVGTYPESNIARGSGQPNRTHNQVPEHTQNEVYAQKASFYDPRVGNGVQQEPSIQQGAQHHTKQEYGEYYDRRVMQPPVQRSPKNRQQASQDTYRTNNSNYRNNERSNQGNSSERSNDRQNSETDRSPPSPRKRQNLQSQSDPNQEIRTKDNKVQYVIRNRSKMSNLDEPIQETQRSKISQNNESVIKNHKPEVKNRQEPKINSKGYDFPEVADVDDFSMEDVGDEYEGNDVYLCYLKTDAGDVIGPLRLDIEDVQLGLPKFDQDKQDQNQDKKDQNQDSGMRNRQTGSHGLNEFSSRSHSMLTLTVDTEQVDPDDENLYLTKRGKLTFVDLAGSEKVKDSGSSAEMLIESNNINRSLLVLGNCISSLGDPKKRQGHIPYRDSKLTKLLADSLGGNGVTLMIACVTPSAYHVHETTNTLRYASRAKRIKSKPVIKMDPREKLILSLKREIKILRNENHYLREQLEFPAKSKGDLQKNNDEKFMKMVKDMQSKASPGDKDLYAMLQEYMIENEALRLDKGRHNNGEPYRSPQNSSKPPYNPPPQRLPPNQGYVSPTAGRGKPPPSHGQPKRPPHRLSEPLMRPAQLPPEHLQNGYVEEGYMSPRGRPPIQNGGMRQESPMRLTDSRRSSQSSTADTIKTINEKLKQELYDIEGQINHHHLVNARTRSIYGSQTSMHSVHR</sequence>
<evidence type="ECO:0000259" key="8">
    <source>
        <dbReference type="PROSITE" id="PS50067"/>
    </source>
</evidence>
<feature type="compositionally biased region" description="Polar residues" evidence="7">
    <location>
        <begin position="249"/>
        <end position="261"/>
    </location>
</feature>
<dbReference type="GO" id="GO:0008017">
    <property type="term" value="F:microtubule binding"/>
    <property type="evidence" value="ECO:0007669"/>
    <property type="project" value="InterPro"/>
</dbReference>
<reference evidence="9 10" key="1">
    <citation type="submission" date="2020-06" db="EMBL/GenBank/DDBJ databases">
        <authorList>
            <person name="Li R."/>
            <person name="Bekaert M."/>
        </authorList>
    </citation>
    <scope>NUCLEOTIDE SEQUENCE [LARGE SCALE GENOMIC DNA]</scope>
    <source>
        <strain evidence="10">wild</strain>
    </source>
</reference>
<feature type="compositionally biased region" description="Polar residues" evidence="7">
    <location>
        <begin position="72"/>
        <end position="85"/>
    </location>
</feature>
<proteinExistence type="inferred from homology"/>
<dbReference type="Proteomes" id="UP000507470">
    <property type="component" value="Unassembled WGS sequence"/>
</dbReference>
<feature type="compositionally biased region" description="Polar residues" evidence="7">
    <location>
        <begin position="374"/>
        <end position="385"/>
    </location>
</feature>
<keyword evidence="3 6" id="KW-0067">ATP-binding</keyword>
<feature type="compositionally biased region" description="Polar residues" evidence="7">
    <location>
        <begin position="1"/>
        <end position="25"/>
    </location>
</feature>
<evidence type="ECO:0000256" key="6">
    <source>
        <dbReference type="RuleBase" id="RU000394"/>
    </source>
</evidence>
<evidence type="ECO:0000313" key="10">
    <source>
        <dbReference type="Proteomes" id="UP000507470"/>
    </source>
</evidence>
<keyword evidence="4" id="KW-0206">Cytoskeleton</keyword>
<evidence type="ECO:0000256" key="7">
    <source>
        <dbReference type="SAM" id="MobiDB-lite"/>
    </source>
</evidence>
<accession>A0A6J8E8B8</accession>
<dbReference type="SMART" id="SM00129">
    <property type="entry name" value="KISc"/>
    <property type="match status" value="1"/>
</dbReference>
<keyword evidence="2 6" id="KW-0547">Nucleotide-binding</keyword>
<dbReference type="GO" id="GO:0007018">
    <property type="term" value="P:microtubule-based movement"/>
    <property type="evidence" value="ECO:0007669"/>
    <property type="project" value="InterPro"/>
</dbReference>
<keyword evidence="6" id="KW-0493">Microtubule</keyword>
<dbReference type="OrthoDB" id="3176171at2759"/>
<comment type="similarity">
    <text evidence="5 6">Belongs to the TRAFAC class myosin-kinesin ATPase superfamily. Kinesin family.</text>
</comment>
<feature type="domain" description="Kinesin motor" evidence="8">
    <location>
        <begin position="481"/>
        <end position="630"/>
    </location>
</feature>
<evidence type="ECO:0000313" key="9">
    <source>
        <dbReference type="EMBL" id="CAC5415882.1"/>
    </source>
</evidence>
<feature type="region of interest" description="Disordered" evidence="7">
    <location>
        <begin position="245"/>
        <end position="265"/>
    </location>
</feature>
<feature type="region of interest" description="Disordered" evidence="7">
    <location>
        <begin position="720"/>
        <end position="835"/>
    </location>
</feature>
<dbReference type="SUPFAM" id="SSF52540">
    <property type="entry name" value="P-loop containing nucleoside triphosphate hydrolases"/>
    <property type="match status" value="1"/>
</dbReference>
<name>A0A6J8E8B8_MYTCO</name>
<keyword evidence="6" id="KW-0505">Motor protein</keyword>
<dbReference type="PRINTS" id="PR00380">
    <property type="entry name" value="KINESINHEAVY"/>
</dbReference>
<dbReference type="InterPro" id="IPR027640">
    <property type="entry name" value="Kinesin-like_fam"/>
</dbReference>
<feature type="compositionally biased region" description="Polar residues" evidence="7">
    <location>
        <begin position="40"/>
        <end position="49"/>
    </location>
</feature>
<feature type="compositionally biased region" description="Basic and acidic residues" evidence="7">
    <location>
        <begin position="317"/>
        <end position="328"/>
    </location>
</feature>
<dbReference type="Pfam" id="PF00225">
    <property type="entry name" value="Kinesin"/>
    <property type="match status" value="1"/>
</dbReference>
<comment type="subcellular location">
    <subcellularLocation>
        <location evidence="1">Cytoplasm</location>
        <location evidence="1">Cytoskeleton</location>
    </subcellularLocation>
</comment>
<dbReference type="PROSITE" id="PS00411">
    <property type="entry name" value="KINESIN_MOTOR_1"/>
    <property type="match status" value="1"/>
</dbReference>
<feature type="compositionally biased region" description="Low complexity" evidence="7">
    <location>
        <begin position="295"/>
        <end position="310"/>
    </location>
</feature>
<dbReference type="AlphaFoldDB" id="A0A6J8E8B8"/>